<proteinExistence type="predicted"/>
<evidence type="ECO:0000313" key="3">
    <source>
        <dbReference type="Proteomes" id="UP001210380"/>
    </source>
</evidence>
<keyword evidence="3" id="KW-1185">Reference proteome</keyword>
<dbReference type="InterPro" id="IPR045676">
    <property type="entry name" value="DUF6194"/>
</dbReference>
<evidence type="ECO:0000313" key="2">
    <source>
        <dbReference type="EMBL" id="MDA3631149.1"/>
    </source>
</evidence>
<evidence type="ECO:0000259" key="1">
    <source>
        <dbReference type="Pfam" id="PF19694"/>
    </source>
</evidence>
<sequence>MNTSENTRRELTQDEIIEHARGLPGVVAETAGEVTGAPEIAWGDTFFSYDPDGLAPADRPFPFATIVTKDYTGFDTESNVDRPGVYRLNINVGRAEFERLVGHAPAAHSTHHADFDYTELDRLLPHPAYATQGWISVLNPGQRTADQALSL</sequence>
<dbReference type="Proteomes" id="UP001210380">
    <property type="component" value="Unassembled WGS sequence"/>
</dbReference>
<accession>A0ABT4VCJ9</accession>
<dbReference type="Pfam" id="PF19694">
    <property type="entry name" value="DUF6194"/>
    <property type="match status" value="1"/>
</dbReference>
<gene>
    <name evidence="2" type="ORF">OU415_37385</name>
</gene>
<feature type="non-terminal residue" evidence="2">
    <location>
        <position position="151"/>
    </location>
</feature>
<name>A0ABT4VCJ9_9PSEU</name>
<protein>
    <submittedName>
        <fullName evidence="2">DUF6194 family protein</fullName>
    </submittedName>
</protein>
<comment type="caution">
    <text evidence="2">The sequence shown here is derived from an EMBL/GenBank/DDBJ whole genome shotgun (WGS) entry which is preliminary data.</text>
</comment>
<dbReference type="RefSeq" id="WP_270954491.1">
    <property type="nucleotide sequence ID" value="NZ_JAQGLA010000152.1"/>
</dbReference>
<reference evidence="2 3" key="1">
    <citation type="submission" date="2022-11" db="EMBL/GenBank/DDBJ databases">
        <title>Draft genome sequence of Saccharopolyspora sp. WRP15-2 isolated from rhizosphere soils of wild rice in Thailand.</title>
        <authorList>
            <person name="Duangmal K."/>
            <person name="Kammanee S."/>
            <person name="Muangham S."/>
        </authorList>
    </citation>
    <scope>NUCLEOTIDE SEQUENCE [LARGE SCALE GENOMIC DNA]</scope>
    <source>
        <strain evidence="2 3">WRP15-2</strain>
    </source>
</reference>
<organism evidence="2 3">
    <name type="scientific">Saccharopolyspora oryzae</name>
    <dbReference type="NCBI Taxonomy" id="2997343"/>
    <lineage>
        <taxon>Bacteria</taxon>
        <taxon>Bacillati</taxon>
        <taxon>Actinomycetota</taxon>
        <taxon>Actinomycetes</taxon>
        <taxon>Pseudonocardiales</taxon>
        <taxon>Pseudonocardiaceae</taxon>
        <taxon>Saccharopolyspora</taxon>
    </lineage>
</organism>
<feature type="domain" description="DUF6194" evidence="1">
    <location>
        <begin position="12"/>
        <end position="150"/>
    </location>
</feature>
<dbReference type="EMBL" id="JAQGLA010000152">
    <property type="protein sequence ID" value="MDA3631149.1"/>
    <property type="molecule type" value="Genomic_DNA"/>
</dbReference>